<proteinExistence type="predicted"/>
<sequence length="238" mass="24998">MTPPGTTSAARSKRVPRTSEPPVAQAVPPDASDQPDVTAVTAASSAATDPSAPKPMRADARRNYDKILATARLVFAESGADGSLDEIARRAEVGPGTLYRHFPTREALVDALMSDWASRVEADARSAAEAGAPAHDTLVAWFGDLVGHITLHRGAAAKICAAMDDPTSPIHGKCRVMGEANRVVLDSLAERGELRDDVDPHEIMRLLGGVASVVDTSRADHLDVTPMLGVVADGLLAR</sequence>
<dbReference type="Pfam" id="PF21597">
    <property type="entry name" value="TetR_C_43"/>
    <property type="match status" value="1"/>
</dbReference>
<reference evidence="7 8" key="1">
    <citation type="submission" date="2018-10" db="EMBL/GenBank/DDBJ databases">
        <title>Sequencing the genomes of 1000 actinobacteria strains.</title>
        <authorList>
            <person name="Klenk H.-P."/>
        </authorList>
    </citation>
    <scope>NUCLEOTIDE SEQUENCE [LARGE SCALE GENOMIC DNA]</scope>
    <source>
        <strain evidence="7 8">DSM 44267</strain>
    </source>
</reference>
<feature type="domain" description="HTH tetR-type" evidence="6">
    <location>
        <begin position="61"/>
        <end position="120"/>
    </location>
</feature>
<dbReference type="SUPFAM" id="SSF46689">
    <property type="entry name" value="Homeodomain-like"/>
    <property type="match status" value="1"/>
</dbReference>
<keyword evidence="2 4" id="KW-0238">DNA-binding</keyword>
<evidence type="ECO:0000259" key="6">
    <source>
        <dbReference type="PROSITE" id="PS50977"/>
    </source>
</evidence>
<feature type="region of interest" description="Disordered" evidence="5">
    <location>
        <begin position="1"/>
        <end position="58"/>
    </location>
</feature>
<dbReference type="Gene3D" id="1.10.357.10">
    <property type="entry name" value="Tetracycline Repressor, domain 2"/>
    <property type="match status" value="1"/>
</dbReference>
<name>A0A495XXJ5_9MICO</name>
<accession>A0A495XXJ5</accession>
<protein>
    <submittedName>
        <fullName evidence="7">TetR family transcriptional regulator</fullName>
    </submittedName>
</protein>
<dbReference type="PANTHER" id="PTHR30055">
    <property type="entry name" value="HTH-TYPE TRANSCRIPTIONAL REGULATOR RUTR"/>
    <property type="match status" value="1"/>
</dbReference>
<evidence type="ECO:0000256" key="5">
    <source>
        <dbReference type="SAM" id="MobiDB-lite"/>
    </source>
</evidence>
<gene>
    <name evidence="7" type="ORF">DFJ68_2451</name>
</gene>
<evidence type="ECO:0000313" key="7">
    <source>
        <dbReference type="EMBL" id="RKT78997.1"/>
    </source>
</evidence>
<keyword evidence="1" id="KW-0805">Transcription regulation</keyword>
<dbReference type="PRINTS" id="PR00455">
    <property type="entry name" value="HTHTETR"/>
</dbReference>
<dbReference type="GO" id="GO:0003700">
    <property type="term" value="F:DNA-binding transcription factor activity"/>
    <property type="evidence" value="ECO:0007669"/>
    <property type="project" value="TreeGrafter"/>
</dbReference>
<evidence type="ECO:0000313" key="8">
    <source>
        <dbReference type="Proteomes" id="UP000278440"/>
    </source>
</evidence>
<evidence type="ECO:0000256" key="4">
    <source>
        <dbReference type="PROSITE-ProRule" id="PRU00335"/>
    </source>
</evidence>
<dbReference type="AlphaFoldDB" id="A0A495XXJ5"/>
<dbReference type="SUPFAM" id="SSF48498">
    <property type="entry name" value="Tetracyclin repressor-like, C-terminal domain"/>
    <property type="match status" value="1"/>
</dbReference>
<feature type="compositionally biased region" description="Low complexity" evidence="5">
    <location>
        <begin position="35"/>
        <end position="51"/>
    </location>
</feature>
<dbReference type="InterPro" id="IPR001647">
    <property type="entry name" value="HTH_TetR"/>
</dbReference>
<dbReference type="GO" id="GO:0000976">
    <property type="term" value="F:transcription cis-regulatory region binding"/>
    <property type="evidence" value="ECO:0007669"/>
    <property type="project" value="TreeGrafter"/>
</dbReference>
<comment type="caution">
    <text evidence="7">The sequence shown here is derived from an EMBL/GenBank/DDBJ whole genome shotgun (WGS) entry which is preliminary data.</text>
</comment>
<dbReference type="Pfam" id="PF00440">
    <property type="entry name" value="TetR_N"/>
    <property type="match status" value="1"/>
</dbReference>
<feature type="compositionally biased region" description="Polar residues" evidence="5">
    <location>
        <begin position="1"/>
        <end position="10"/>
    </location>
</feature>
<dbReference type="Proteomes" id="UP000278440">
    <property type="component" value="Unassembled WGS sequence"/>
</dbReference>
<dbReference type="InterPro" id="IPR049445">
    <property type="entry name" value="TetR_SbtR-like_C"/>
</dbReference>
<evidence type="ECO:0000256" key="3">
    <source>
        <dbReference type="ARBA" id="ARBA00023163"/>
    </source>
</evidence>
<keyword evidence="3" id="KW-0804">Transcription</keyword>
<dbReference type="PROSITE" id="PS50977">
    <property type="entry name" value="HTH_TETR_2"/>
    <property type="match status" value="1"/>
</dbReference>
<dbReference type="InterPro" id="IPR050109">
    <property type="entry name" value="HTH-type_TetR-like_transc_reg"/>
</dbReference>
<dbReference type="EMBL" id="RBXT01000001">
    <property type="protein sequence ID" value="RKT78997.1"/>
    <property type="molecule type" value="Genomic_DNA"/>
</dbReference>
<keyword evidence="8" id="KW-1185">Reference proteome</keyword>
<dbReference type="InterPro" id="IPR036271">
    <property type="entry name" value="Tet_transcr_reg_TetR-rel_C_sf"/>
</dbReference>
<evidence type="ECO:0000256" key="2">
    <source>
        <dbReference type="ARBA" id="ARBA00023125"/>
    </source>
</evidence>
<dbReference type="InterPro" id="IPR009057">
    <property type="entry name" value="Homeodomain-like_sf"/>
</dbReference>
<evidence type="ECO:0000256" key="1">
    <source>
        <dbReference type="ARBA" id="ARBA00023015"/>
    </source>
</evidence>
<dbReference type="PANTHER" id="PTHR30055:SF234">
    <property type="entry name" value="HTH-TYPE TRANSCRIPTIONAL REGULATOR BETI"/>
    <property type="match status" value="1"/>
</dbReference>
<organism evidence="7 8">
    <name type="scientific">Terracoccus luteus</name>
    <dbReference type="NCBI Taxonomy" id="53356"/>
    <lineage>
        <taxon>Bacteria</taxon>
        <taxon>Bacillati</taxon>
        <taxon>Actinomycetota</taxon>
        <taxon>Actinomycetes</taxon>
        <taxon>Micrococcales</taxon>
        <taxon>Intrasporangiaceae</taxon>
        <taxon>Terracoccus</taxon>
    </lineage>
</organism>
<feature type="DNA-binding region" description="H-T-H motif" evidence="4">
    <location>
        <begin position="83"/>
        <end position="102"/>
    </location>
</feature>